<organism evidence="2 4">
    <name type="scientific">Cucumis melo var. makuwa</name>
    <name type="common">Oriental melon</name>
    <dbReference type="NCBI Taxonomy" id="1194695"/>
    <lineage>
        <taxon>Eukaryota</taxon>
        <taxon>Viridiplantae</taxon>
        <taxon>Streptophyta</taxon>
        <taxon>Embryophyta</taxon>
        <taxon>Tracheophyta</taxon>
        <taxon>Spermatophyta</taxon>
        <taxon>Magnoliopsida</taxon>
        <taxon>eudicotyledons</taxon>
        <taxon>Gunneridae</taxon>
        <taxon>Pentapetalae</taxon>
        <taxon>rosids</taxon>
        <taxon>fabids</taxon>
        <taxon>Cucurbitales</taxon>
        <taxon>Cucurbitaceae</taxon>
        <taxon>Benincaseae</taxon>
        <taxon>Cucumis</taxon>
    </lineage>
</organism>
<evidence type="ECO:0000313" key="5">
    <source>
        <dbReference type="Proteomes" id="UP000321947"/>
    </source>
</evidence>
<dbReference type="STRING" id="1194695.A0A5A7TGL0"/>
<sequence>MQEELNQFERNKVWGLVPRPSNTSIIGTKWVLRNKLDENGNIIRNKTRPVAQGYCQDEGTDYEVTFALVARLEAIRMLLAFPSTTRISGSSNATSHSQEIRPLPMQKLESRELVKLKREQRIYEEEVEANEWRDNPLPSLLPLPSSSPASSLPVPPPLLSLLDPSFLGFTDRCSYNHY</sequence>
<protein>
    <submittedName>
        <fullName evidence="2">Retrovirus-related Pol polyprotein from transposon TNT 1-94</fullName>
    </submittedName>
</protein>
<dbReference type="EMBL" id="SSTE01017061">
    <property type="protein sequence ID" value="KAA0040801.1"/>
    <property type="molecule type" value="Genomic_DNA"/>
</dbReference>
<evidence type="ECO:0000313" key="4">
    <source>
        <dbReference type="Proteomes" id="UP000321393"/>
    </source>
</evidence>
<name>A0A5A7TGL0_CUCMM</name>
<dbReference type="Proteomes" id="UP000321947">
    <property type="component" value="Unassembled WGS sequence"/>
</dbReference>
<evidence type="ECO:0000313" key="3">
    <source>
        <dbReference type="EMBL" id="TYK17782.1"/>
    </source>
</evidence>
<reference evidence="4 5" key="1">
    <citation type="submission" date="2019-08" db="EMBL/GenBank/DDBJ databases">
        <title>Draft genome sequences of two oriental melons (Cucumis melo L. var makuwa).</title>
        <authorList>
            <person name="Kwon S.-Y."/>
        </authorList>
    </citation>
    <scope>NUCLEOTIDE SEQUENCE [LARGE SCALE GENOMIC DNA]</scope>
    <source>
        <strain evidence="5">cv. Chang Bougi</strain>
        <strain evidence="4">cv. SW 3</strain>
        <tissue evidence="2">Leaf</tissue>
    </source>
</reference>
<dbReference type="AlphaFoldDB" id="A0A5A7TGL0"/>
<comment type="caution">
    <text evidence="2">The sequence shown here is derived from an EMBL/GenBank/DDBJ whole genome shotgun (WGS) entry which is preliminary data.</text>
</comment>
<dbReference type="Proteomes" id="UP000321393">
    <property type="component" value="Unassembled WGS sequence"/>
</dbReference>
<proteinExistence type="predicted"/>
<accession>A0A5A7TGL0</accession>
<feature type="domain" description="Reverse transcriptase Ty1/copia-type" evidence="1">
    <location>
        <begin position="11"/>
        <end position="83"/>
    </location>
</feature>
<evidence type="ECO:0000259" key="1">
    <source>
        <dbReference type="Pfam" id="PF07727"/>
    </source>
</evidence>
<dbReference type="Pfam" id="PF07727">
    <property type="entry name" value="RVT_2"/>
    <property type="match status" value="1"/>
</dbReference>
<dbReference type="EMBL" id="SSTD01007940">
    <property type="protein sequence ID" value="TYK17782.1"/>
    <property type="molecule type" value="Genomic_DNA"/>
</dbReference>
<gene>
    <name evidence="3" type="ORF">E5676_scaffold306G00240</name>
    <name evidence="2" type="ORF">E6C27_scaffold333G00160</name>
</gene>
<dbReference type="OrthoDB" id="8048545at2759"/>
<dbReference type="InterPro" id="IPR013103">
    <property type="entry name" value="RVT_2"/>
</dbReference>
<evidence type="ECO:0000313" key="2">
    <source>
        <dbReference type="EMBL" id="KAA0040801.1"/>
    </source>
</evidence>